<dbReference type="Proteomes" id="UP000597341">
    <property type="component" value="Unassembled WGS sequence"/>
</dbReference>
<keyword evidence="4" id="KW-1185">Reference proteome</keyword>
<comment type="similarity">
    <text evidence="1">Belongs to the WXG100 family.</text>
</comment>
<dbReference type="EMBL" id="BNAD01000001">
    <property type="protein sequence ID" value="GHE15451.1"/>
    <property type="molecule type" value="Genomic_DNA"/>
</dbReference>
<feature type="coiled-coil region" evidence="2">
    <location>
        <begin position="63"/>
        <end position="90"/>
    </location>
</feature>
<name>A0ABQ3HER4_9ACTN</name>
<dbReference type="Pfam" id="PF06013">
    <property type="entry name" value="WXG100"/>
    <property type="match status" value="1"/>
</dbReference>
<dbReference type="InterPro" id="IPR036689">
    <property type="entry name" value="ESAT-6-like_sf"/>
</dbReference>
<evidence type="ECO:0000313" key="3">
    <source>
        <dbReference type="EMBL" id="GHE15451.1"/>
    </source>
</evidence>
<keyword evidence="2" id="KW-0175">Coiled coil</keyword>
<protein>
    <recommendedName>
        <fullName evidence="1">ESAT-6-like protein</fullName>
    </recommendedName>
</protein>
<dbReference type="SUPFAM" id="SSF140453">
    <property type="entry name" value="EsxAB dimer-like"/>
    <property type="match status" value="1"/>
</dbReference>
<dbReference type="Gene3D" id="1.10.287.1060">
    <property type="entry name" value="ESAT-6-like"/>
    <property type="match status" value="1"/>
</dbReference>
<comment type="caution">
    <text evidence="3">The sequence shown here is derived from an EMBL/GenBank/DDBJ whole genome shotgun (WGS) entry which is preliminary data.</text>
</comment>
<dbReference type="RefSeq" id="WP_191277644.1">
    <property type="nucleotide sequence ID" value="NZ_BNAD01000001.1"/>
</dbReference>
<sequence>MSDAFTIDPNELDAVVADIARTEAALETLTNDIERQIAKLHESWEGLAAVAQREAQEEWEQGLMIMRQALSELRAAADQASRNYTEAADANRSMWESLG</sequence>
<dbReference type="InterPro" id="IPR010310">
    <property type="entry name" value="T7SS_ESAT-6-like"/>
</dbReference>
<dbReference type="NCBIfam" id="TIGR03930">
    <property type="entry name" value="WXG100_ESAT6"/>
    <property type="match status" value="1"/>
</dbReference>
<evidence type="ECO:0000256" key="1">
    <source>
        <dbReference type="RuleBase" id="RU362001"/>
    </source>
</evidence>
<evidence type="ECO:0000256" key="2">
    <source>
        <dbReference type="SAM" id="Coils"/>
    </source>
</evidence>
<feature type="coiled-coil region" evidence="2">
    <location>
        <begin position="12"/>
        <end position="39"/>
    </location>
</feature>
<gene>
    <name evidence="3" type="ORF">GCM10011376_03660</name>
</gene>
<reference evidence="4" key="1">
    <citation type="journal article" date="2019" name="Int. J. Syst. Evol. Microbiol.">
        <title>The Global Catalogue of Microorganisms (GCM) 10K type strain sequencing project: providing services to taxonomists for standard genome sequencing and annotation.</title>
        <authorList>
            <consortium name="The Broad Institute Genomics Platform"/>
            <consortium name="The Broad Institute Genome Sequencing Center for Infectious Disease"/>
            <person name="Wu L."/>
            <person name="Ma J."/>
        </authorList>
    </citation>
    <scope>NUCLEOTIDE SEQUENCE [LARGE SCALE GENOMIC DNA]</scope>
    <source>
        <strain evidence="4">CGMCC 1.12791</strain>
    </source>
</reference>
<proteinExistence type="inferred from homology"/>
<accession>A0ABQ3HER4</accession>
<evidence type="ECO:0000313" key="4">
    <source>
        <dbReference type="Proteomes" id="UP000597341"/>
    </source>
</evidence>
<organism evidence="3 4">
    <name type="scientific">Nocardioides flavus</name>
    <name type="common">ex Wang et al. 2016</name>
    <dbReference type="NCBI Taxonomy" id="2058780"/>
    <lineage>
        <taxon>Bacteria</taxon>
        <taxon>Bacillati</taxon>
        <taxon>Actinomycetota</taxon>
        <taxon>Actinomycetes</taxon>
        <taxon>Propionibacteriales</taxon>
        <taxon>Nocardioidaceae</taxon>
        <taxon>Nocardioides</taxon>
    </lineage>
</organism>